<evidence type="ECO:0000313" key="8">
    <source>
        <dbReference type="EMBL" id="CAE0776596.1"/>
    </source>
</evidence>
<dbReference type="GO" id="GO:0005886">
    <property type="term" value="C:plasma membrane"/>
    <property type="evidence" value="ECO:0007669"/>
    <property type="project" value="UniProtKB-SubCell"/>
</dbReference>
<dbReference type="PANTHER" id="PTHR12385:SF14">
    <property type="entry name" value="CHOLINE TRANSPORTER-LIKE 2"/>
    <property type="match status" value="1"/>
</dbReference>
<name>A0A7S4BTQ6_CHRCT</name>
<dbReference type="EMBL" id="HBIZ01045689">
    <property type="protein sequence ID" value="CAE0776596.1"/>
    <property type="molecule type" value="Transcribed_RNA"/>
</dbReference>
<sequence>MCARHACVRARACACVCSCSCRCAMWCLQKTIEFVSTYSYVFVAINGTTFCRGCRDTFKLIVSYPAQTAINQTIKKFLTLLISWSTPVICAVLCFFILDNDQSYKENYAPLYPALTVFLGGFLLSVGITTVLEASIDTIYLCAFKDMEANKNGPTFMSNDLRKAFGLDVAKEEAGKKAELFVPAEARKQQNGIPGNRASANNFVSP</sequence>
<comment type="function">
    <text evidence="7">Choline transporter.</text>
</comment>
<keyword evidence="4 7" id="KW-1133">Transmembrane helix</keyword>
<dbReference type="InterPro" id="IPR007603">
    <property type="entry name" value="Choline_transptr-like"/>
</dbReference>
<evidence type="ECO:0000256" key="2">
    <source>
        <dbReference type="ARBA" id="ARBA00007168"/>
    </source>
</evidence>
<proteinExistence type="inferred from homology"/>
<evidence type="ECO:0000256" key="6">
    <source>
        <dbReference type="ARBA" id="ARBA00023180"/>
    </source>
</evidence>
<keyword evidence="3 7" id="KW-0812">Transmembrane</keyword>
<feature type="transmembrane region" description="Helical" evidence="7">
    <location>
        <begin position="77"/>
        <end position="98"/>
    </location>
</feature>
<dbReference type="GO" id="GO:0022857">
    <property type="term" value="F:transmembrane transporter activity"/>
    <property type="evidence" value="ECO:0007669"/>
    <property type="project" value="UniProtKB-UniRule"/>
</dbReference>
<comment type="subcellular location">
    <subcellularLocation>
        <location evidence="7">Cell membrane</location>
        <topology evidence="7">Multi-pass membrane protein</topology>
    </subcellularLocation>
    <subcellularLocation>
        <location evidence="1">Membrane</location>
        <topology evidence="1">Multi-pass membrane protein</topology>
    </subcellularLocation>
</comment>
<evidence type="ECO:0000256" key="3">
    <source>
        <dbReference type="ARBA" id="ARBA00022692"/>
    </source>
</evidence>
<evidence type="ECO:0000256" key="5">
    <source>
        <dbReference type="ARBA" id="ARBA00023136"/>
    </source>
</evidence>
<keyword evidence="5 7" id="KW-0472">Membrane</keyword>
<dbReference type="AlphaFoldDB" id="A0A7S4BTQ6"/>
<gene>
    <name evidence="8" type="ORF">PCAR00345_LOCUS29235</name>
</gene>
<dbReference type="Pfam" id="PF04515">
    <property type="entry name" value="Choline_transpo"/>
    <property type="match status" value="1"/>
</dbReference>
<comment type="caution">
    <text evidence="7">Lacks conserved residue(s) required for the propagation of feature annotation.</text>
</comment>
<accession>A0A7S4BTQ6</accession>
<comment type="similarity">
    <text evidence="2 7">Belongs to the CTL (choline transporter-like) family.</text>
</comment>
<reference evidence="8" key="1">
    <citation type="submission" date="2021-01" db="EMBL/GenBank/DDBJ databases">
        <authorList>
            <person name="Corre E."/>
            <person name="Pelletier E."/>
            <person name="Niang G."/>
            <person name="Scheremetjew M."/>
            <person name="Finn R."/>
            <person name="Kale V."/>
            <person name="Holt S."/>
            <person name="Cochrane G."/>
            <person name="Meng A."/>
            <person name="Brown T."/>
            <person name="Cohen L."/>
        </authorList>
    </citation>
    <scope>NUCLEOTIDE SEQUENCE</scope>
    <source>
        <strain evidence="8">CCMP645</strain>
    </source>
</reference>
<evidence type="ECO:0000256" key="4">
    <source>
        <dbReference type="ARBA" id="ARBA00022989"/>
    </source>
</evidence>
<evidence type="ECO:0000256" key="1">
    <source>
        <dbReference type="ARBA" id="ARBA00004141"/>
    </source>
</evidence>
<dbReference type="PANTHER" id="PTHR12385">
    <property type="entry name" value="CHOLINE TRANSPORTER-LIKE (SLC FAMILY 44)"/>
    <property type="match status" value="1"/>
</dbReference>
<organism evidence="8">
    <name type="scientific">Chrysotila carterae</name>
    <name type="common">Marine alga</name>
    <name type="synonym">Syracosphaera carterae</name>
    <dbReference type="NCBI Taxonomy" id="13221"/>
    <lineage>
        <taxon>Eukaryota</taxon>
        <taxon>Haptista</taxon>
        <taxon>Haptophyta</taxon>
        <taxon>Prymnesiophyceae</taxon>
        <taxon>Isochrysidales</taxon>
        <taxon>Isochrysidaceae</taxon>
        <taxon>Chrysotila</taxon>
    </lineage>
</organism>
<feature type="transmembrane region" description="Helical" evidence="7">
    <location>
        <begin position="110"/>
        <end position="132"/>
    </location>
</feature>
<keyword evidence="6" id="KW-0325">Glycoprotein</keyword>
<protein>
    <recommendedName>
        <fullName evidence="7">Choline transporter-like protein</fullName>
    </recommendedName>
</protein>
<evidence type="ECO:0000256" key="7">
    <source>
        <dbReference type="RuleBase" id="RU368066"/>
    </source>
</evidence>